<dbReference type="OrthoDB" id="9816309at2"/>
<evidence type="ECO:0000256" key="2">
    <source>
        <dbReference type="ARBA" id="ARBA00012534"/>
    </source>
</evidence>
<dbReference type="InterPro" id="IPR022641">
    <property type="entry name" value="CheR_N"/>
</dbReference>
<dbReference type="InterPro" id="IPR029063">
    <property type="entry name" value="SAM-dependent_MTases_sf"/>
</dbReference>
<dbReference type="Gene3D" id="1.10.155.10">
    <property type="entry name" value="Chemotaxis receptor methyltransferase CheR, N-terminal domain"/>
    <property type="match status" value="1"/>
</dbReference>
<dbReference type="SUPFAM" id="SSF47757">
    <property type="entry name" value="Chemotaxis receptor methyltransferase CheR, N-terminal domain"/>
    <property type="match status" value="1"/>
</dbReference>
<dbReference type="EMBL" id="CP006905">
    <property type="protein sequence ID" value="AIY82837.1"/>
    <property type="molecule type" value="Genomic_DNA"/>
</dbReference>
<evidence type="ECO:0000256" key="4">
    <source>
        <dbReference type="ARBA" id="ARBA00022679"/>
    </source>
</evidence>
<evidence type="ECO:0000256" key="5">
    <source>
        <dbReference type="ARBA" id="ARBA00022691"/>
    </source>
</evidence>
<dbReference type="STRING" id="1561.NPD11_2902"/>
<evidence type="ECO:0000259" key="6">
    <source>
        <dbReference type="PROSITE" id="PS50123"/>
    </source>
</evidence>
<keyword evidence="8" id="KW-1185">Reference proteome</keyword>
<dbReference type="eggNOG" id="COG1352">
    <property type="taxonomic scope" value="Bacteria"/>
</dbReference>
<dbReference type="AlphaFoldDB" id="A0A0A7FTC3"/>
<dbReference type="PANTHER" id="PTHR24422:SF19">
    <property type="entry name" value="CHEMOTAXIS PROTEIN METHYLTRANSFERASE"/>
    <property type="match status" value="1"/>
</dbReference>
<dbReference type="InterPro" id="IPR036804">
    <property type="entry name" value="CheR_N_sf"/>
</dbReference>
<dbReference type="PROSITE" id="PS50123">
    <property type="entry name" value="CHER"/>
    <property type="match status" value="1"/>
</dbReference>
<gene>
    <name evidence="7" type="ORF">U729_78</name>
</gene>
<sequence>MERNLLYNWAYKEFKINLYCYKQAQINRRINNLMSRCNCTTEEEYLKILKKDFKEKEKFRDFLTINVTEFYRNPELFYELEKQLKVYIRENKKTLKIWSAGCSSGCEAYTLSIILHEIDYKANYSIIASDIDEGILDKGKLGIYTENEVKNIPKNIKNKYFIKKVDKYYIHKYLKRKVLFKILDLINDDYEGNFDLIICRNVLIYFNLETKKRILKKFSESLIPGGLLFIGATESLYDYKSYGFSKVSTFIYKKL</sequence>
<organism evidence="7 8">
    <name type="scientific">Clostridium baratii str. Sullivan</name>
    <dbReference type="NCBI Taxonomy" id="1415775"/>
    <lineage>
        <taxon>Bacteria</taxon>
        <taxon>Bacillati</taxon>
        <taxon>Bacillota</taxon>
        <taxon>Clostridia</taxon>
        <taxon>Eubacteriales</taxon>
        <taxon>Clostridiaceae</taxon>
        <taxon>Clostridium</taxon>
    </lineage>
</organism>
<dbReference type="EC" id="2.1.1.80" evidence="2"/>
<dbReference type="GO" id="GO:0008983">
    <property type="term" value="F:protein-glutamate O-methyltransferase activity"/>
    <property type="evidence" value="ECO:0007669"/>
    <property type="project" value="UniProtKB-EC"/>
</dbReference>
<evidence type="ECO:0000256" key="3">
    <source>
        <dbReference type="ARBA" id="ARBA00022603"/>
    </source>
</evidence>
<dbReference type="InterPro" id="IPR000780">
    <property type="entry name" value="CheR_MeTrfase"/>
</dbReference>
<dbReference type="HOGENOM" id="CLU_025854_1_1_9"/>
<keyword evidence="3 7" id="KW-0489">Methyltransferase</keyword>
<keyword evidence="5" id="KW-0949">S-adenosyl-L-methionine</keyword>
<proteinExistence type="predicted"/>
<dbReference type="Pfam" id="PF01739">
    <property type="entry name" value="CheR"/>
    <property type="match status" value="1"/>
</dbReference>
<dbReference type="InterPro" id="IPR050903">
    <property type="entry name" value="Bact_Chemotaxis_MeTrfase"/>
</dbReference>
<dbReference type="InterPro" id="IPR022642">
    <property type="entry name" value="CheR_C"/>
</dbReference>
<feature type="domain" description="CheR-type methyltransferase" evidence="6">
    <location>
        <begin position="1"/>
        <end position="255"/>
    </location>
</feature>
<accession>A0A0A7FTC3</accession>
<dbReference type="RefSeq" id="WP_039310642.1">
    <property type="nucleotide sequence ID" value="NZ_CP006905.1"/>
</dbReference>
<reference evidence="7 8" key="1">
    <citation type="journal article" date="2015" name="Infect. Genet. Evol.">
        <title>Genomic sequences of six botulinum neurotoxin-producing strains representing three clostridial species illustrate the mobility and diversity of botulinum neurotoxin genes.</title>
        <authorList>
            <person name="Smith T.J."/>
            <person name="Hill K.K."/>
            <person name="Xie G."/>
            <person name="Foley B.T."/>
            <person name="Williamson C.H."/>
            <person name="Foster J.T."/>
            <person name="Johnson S.L."/>
            <person name="Chertkov O."/>
            <person name="Teshima H."/>
            <person name="Gibbons H.S."/>
            <person name="Johnsky L.A."/>
            <person name="Karavis M.A."/>
            <person name="Smith L.A."/>
        </authorList>
    </citation>
    <scope>NUCLEOTIDE SEQUENCE [LARGE SCALE GENOMIC DNA]</scope>
    <source>
        <strain evidence="7">Sullivan</strain>
    </source>
</reference>
<dbReference type="PANTHER" id="PTHR24422">
    <property type="entry name" value="CHEMOTAXIS PROTEIN METHYLTRANSFERASE"/>
    <property type="match status" value="1"/>
</dbReference>
<dbReference type="Pfam" id="PF03705">
    <property type="entry name" value="CheR_N"/>
    <property type="match status" value="1"/>
</dbReference>
<comment type="catalytic activity">
    <reaction evidence="1">
        <text>L-glutamyl-[protein] + S-adenosyl-L-methionine = [protein]-L-glutamate 5-O-methyl ester + S-adenosyl-L-homocysteine</text>
        <dbReference type="Rhea" id="RHEA:24452"/>
        <dbReference type="Rhea" id="RHEA-COMP:10208"/>
        <dbReference type="Rhea" id="RHEA-COMP:10311"/>
        <dbReference type="ChEBI" id="CHEBI:29973"/>
        <dbReference type="ChEBI" id="CHEBI:57856"/>
        <dbReference type="ChEBI" id="CHEBI:59789"/>
        <dbReference type="ChEBI" id="CHEBI:82795"/>
        <dbReference type="EC" id="2.1.1.80"/>
    </reaction>
</comment>
<dbReference type="KEGG" id="cbv:U729_78"/>
<protein>
    <recommendedName>
        <fullName evidence="2">protein-glutamate O-methyltransferase</fullName>
        <ecNumber evidence="2">2.1.1.80</ecNumber>
    </recommendedName>
</protein>
<dbReference type="CDD" id="cd02440">
    <property type="entry name" value="AdoMet_MTases"/>
    <property type="match status" value="1"/>
</dbReference>
<keyword evidence="4 7" id="KW-0808">Transferase</keyword>
<dbReference type="GO" id="GO:0032259">
    <property type="term" value="P:methylation"/>
    <property type="evidence" value="ECO:0007669"/>
    <property type="project" value="UniProtKB-KW"/>
</dbReference>
<evidence type="ECO:0000313" key="8">
    <source>
        <dbReference type="Proteomes" id="UP000030635"/>
    </source>
</evidence>
<dbReference type="Proteomes" id="UP000030635">
    <property type="component" value="Chromosome"/>
</dbReference>
<dbReference type="PRINTS" id="PR00996">
    <property type="entry name" value="CHERMTFRASE"/>
</dbReference>
<dbReference type="SMART" id="SM00138">
    <property type="entry name" value="MeTrc"/>
    <property type="match status" value="1"/>
</dbReference>
<dbReference type="SUPFAM" id="SSF53335">
    <property type="entry name" value="S-adenosyl-L-methionine-dependent methyltransferases"/>
    <property type="match status" value="1"/>
</dbReference>
<dbReference type="Gene3D" id="3.40.50.150">
    <property type="entry name" value="Vaccinia Virus protein VP39"/>
    <property type="match status" value="1"/>
</dbReference>
<evidence type="ECO:0000256" key="1">
    <source>
        <dbReference type="ARBA" id="ARBA00001541"/>
    </source>
</evidence>
<evidence type="ECO:0000313" key="7">
    <source>
        <dbReference type="EMBL" id="AIY82837.1"/>
    </source>
</evidence>
<name>A0A0A7FTC3_9CLOT</name>